<dbReference type="Ensembl" id="ENSAZOT00000018761.1">
    <property type="protein sequence ID" value="ENSAZOP00000017460.1"/>
    <property type="gene ID" value="ENSAZOG00000010492.1"/>
</dbReference>
<organism evidence="11 12">
    <name type="scientific">Anas zonorhyncha</name>
    <name type="common">Eastern spot-billed duck</name>
    <dbReference type="NCBI Taxonomy" id="75864"/>
    <lineage>
        <taxon>Eukaryota</taxon>
        <taxon>Metazoa</taxon>
        <taxon>Chordata</taxon>
        <taxon>Craniata</taxon>
        <taxon>Vertebrata</taxon>
        <taxon>Euteleostomi</taxon>
        <taxon>Archelosauria</taxon>
        <taxon>Archosauria</taxon>
        <taxon>Dinosauria</taxon>
        <taxon>Saurischia</taxon>
        <taxon>Theropoda</taxon>
        <taxon>Coelurosauria</taxon>
        <taxon>Aves</taxon>
        <taxon>Neognathae</taxon>
        <taxon>Galloanserae</taxon>
        <taxon>Anseriformes</taxon>
        <taxon>Anatidae</taxon>
        <taxon>Anatinae</taxon>
        <taxon>Anas</taxon>
    </lineage>
</organism>
<feature type="compositionally biased region" description="Polar residues" evidence="8">
    <location>
        <begin position="308"/>
        <end position="329"/>
    </location>
</feature>
<keyword evidence="3" id="KW-0964">Secreted</keyword>
<dbReference type="SUPFAM" id="SSF53300">
    <property type="entry name" value="vWA-like"/>
    <property type="match status" value="1"/>
</dbReference>
<accession>A0A8B9V397</accession>
<dbReference type="AlphaFoldDB" id="A0A8B9V397"/>
<evidence type="ECO:0000256" key="2">
    <source>
        <dbReference type="ARBA" id="ARBA00010158"/>
    </source>
</evidence>
<keyword evidence="4" id="KW-0646">Protease inhibitor</keyword>
<dbReference type="GO" id="GO:0004867">
    <property type="term" value="F:serine-type endopeptidase inhibitor activity"/>
    <property type="evidence" value="ECO:0007669"/>
    <property type="project" value="UniProtKB-KW"/>
</dbReference>
<dbReference type="SMART" id="SM00327">
    <property type="entry name" value="VWA"/>
    <property type="match status" value="1"/>
</dbReference>
<sequence length="852" mass="91563">EGKWKKVAPYPLQLPMTSFTVSSTIISRYASTRVRCAMHNPHPTPRQAAFDLHLSPAAFITNFTITVAGKVYAAEVMEKHRAKELYEAARKQGKTAAHVGTKEQEPQRFRVTATVASNGDISFELCYEELLQRRLGAYRYAVAIHPRQIVAELRVELSITERAGISDLRHPNITAPSSGRALPAARVEKGTHCAHIAFAPTPKEQAAFSATGLAGDFVVEYDVARRDAVGDVELQDGYFVHFFAPSGLPPIPKDIIFLIDVSGSMAGTKIKQTKVAMQSILRALRPHDRFNLVAFADAPHVWPRLHNPKTSPKYPQNVPKTSQKTSPNPAGTDLDRALLAAAALLRHHGVTKEPRVPLLLLLTDGEPTMGVTQAPRILSNARRVLTPSSALLFALAFGEDADLALLRRLAAASGGTARRVPEEDEVAPQLAEFFREIENPLLRHVELSYPGATPRLVAPRLFPGYFQGSELVVAGRLEPGAERLRVHVAGHGGTGELRADTEVPPEIPEVPPGCPQHPPELLGGFVRRLWAHVTIRELLRARLSAEGTAARQKLAAEATQLALRHRFVTPLTALLVVTPGGDGGSTGPPPAATPGLGGTLLAPGVGGEEFVESLDPPTVYTVLTPKGLRVHGHLVGAPSWPQAPSRPRTFLDALTLSVGSAAVTVTLQQIHVTGGGPPISLPFSHPARLRRPPLTLLVGRGGRLHLFLGPHLRFGVLRHRYGRPGALQRDHLGFYIPDGAGLSPKSGGLLGKRCPPLPQKAPSPPFWGWRGGDKCVPSPPGRLRGVRLAFLGTPGTARLQRGEVGVTATLVAKKVPGGSGGARYGHCWLVPRPEVLELLGGPYEAFLAPPLV</sequence>
<dbReference type="InterPro" id="IPR010600">
    <property type="entry name" value="ITI_HC_C"/>
</dbReference>
<keyword evidence="12" id="KW-1185">Reference proteome</keyword>
<dbReference type="Pfam" id="PF08487">
    <property type="entry name" value="VIT"/>
    <property type="match status" value="1"/>
</dbReference>
<dbReference type="Pfam" id="PF06668">
    <property type="entry name" value="ITI_HC_C"/>
    <property type="match status" value="1"/>
</dbReference>
<protein>
    <submittedName>
        <fullName evidence="11">Inter-alpha-trypsin inhibitor heavy chain family member 6</fullName>
    </submittedName>
</protein>
<evidence type="ECO:0000259" key="10">
    <source>
        <dbReference type="PROSITE" id="PS51468"/>
    </source>
</evidence>
<keyword evidence="7" id="KW-0325">Glycoprotein</keyword>
<dbReference type="InterPro" id="IPR002035">
    <property type="entry name" value="VWF_A"/>
</dbReference>
<evidence type="ECO:0000256" key="3">
    <source>
        <dbReference type="ARBA" id="ARBA00022525"/>
    </source>
</evidence>
<dbReference type="PANTHER" id="PTHR10338">
    <property type="entry name" value="INTER-ALPHA-TRYPSIN INHIBITOR HEAVY CHAIN FAMILY MEMBER"/>
    <property type="match status" value="1"/>
</dbReference>
<comment type="subcellular location">
    <subcellularLocation>
        <location evidence="1">Secreted</location>
    </subcellularLocation>
</comment>
<dbReference type="InterPro" id="IPR050934">
    <property type="entry name" value="ITIH"/>
</dbReference>
<keyword evidence="6" id="KW-0722">Serine protease inhibitor</keyword>
<dbReference type="InterPro" id="IPR013694">
    <property type="entry name" value="VIT"/>
</dbReference>
<proteinExistence type="inferred from homology"/>
<name>A0A8B9V397_9AVES</name>
<evidence type="ECO:0000256" key="5">
    <source>
        <dbReference type="ARBA" id="ARBA00022729"/>
    </source>
</evidence>
<evidence type="ECO:0000256" key="8">
    <source>
        <dbReference type="SAM" id="MobiDB-lite"/>
    </source>
</evidence>
<feature type="domain" description="VWFA" evidence="9">
    <location>
        <begin position="254"/>
        <end position="437"/>
    </location>
</feature>
<dbReference type="GO" id="GO:0030212">
    <property type="term" value="P:hyaluronan metabolic process"/>
    <property type="evidence" value="ECO:0007669"/>
    <property type="project" value="InterPro"/>
</dbReference>
<dbReference type="PROSITE" id="PS51468">
    <property type="entry name" value="VIT"/>
    <property type="match status" value="1"/>
</dbReference>
<reference evidence="11" key="1">
    <citation type="submission" date="2025-08" db="UniProtKB">
        <authorList>
            <consortium name="Ensembl"/>
        </authorList>
    </citation>
    <scope>IDENTIFICATION</scope>
</reference>
<evidence type="ECO:0000256" key="6">
    <source>
        <dbReference type="ARBA" id="ARBA00022900"/>
    </source>
</evidence>
<feature type="region of interest" description="Disordered" evidence="8">
    <location>
        <begin position="305"/>
        <end position="332"/>
    </location>
</feature>
<dbReference type="Proteomes" id="UP000694549">
    <property type="component" value="Unplaced"/>
</dbReference>
<dbReference type="PROSITE" id="PS50234">
    <property type="entry name" value="VWFA"/>
    <property type="match status" value="1"/>
</dbReference>
<feature type="domain" description="VIT" evidence="10">
    <location>
        <begin position="1"/>
        <end position="129"/>
    </location>
</feature>
<dbReference type="PANTHER" id="PTHR10338:SF155">
    <property type="entry name" value="INTER-ALPHA-TRYPSIN INHIBITOR HEAVY CHAIN H6"/>
    <property type="match status" value="1"/>
</dbReference>
<keyword evidence="5" id="KW-0732">Signal</keyword>
<evidence type="ECO:0000256" key="7">
    <source>
        <dbReference type="ARBA" id="ARBA00023180"/>
    </source>
</evidence>
<evidence type="ECO:0000313" key="12">
    <source>
        <dbReference type="Proteomes" id="UP000694549"/>
    </source>
</evidence>
<evidence type="ECO:0000313" key="11">
    <source>
        <dbReference type="Ensembl" id="ENSAZOP00000017460.1"/>
    </source>
</evidence>
<dbReference type="Gene3D" id="3.40.50.410">
    <property type="entry name" value="von Willebrand factor, type A domain"/>
    <property type="match status" value="1"/>
</dbReference>
<evidence type="ECO:0000259" key="9">
    <source>
        <dbReference type="PROSITE" id="PS50234"/>
    </source>
</evidence>
<reference evidence="11" key="2">
    <citation type="submission" date="2025-09" db="UniProtKB">
        <authorList>
            <consortium name="Ensembl"/>
        </authorList>
    </citation>
    <scope>IDENTIFICATION</scope>
</reference>
<comment type="similarity">
    <text evidence="2">Belongs to the ITIH family.</text>
</comment>
<evidence type="ECO:0000256" key="1">
    <source>
        <dbReference type="ARBA" id="ARBA00004613"/>
    </source>
</evidence>
<dbReference type="GO" id="GO:0005576">
    <property type="term" value="C:extracellular region"/>
    <property type="evidence" value="ECO:0007669"/>
    <property type="project" value="UniProtKB-SubCell"/>
</dbReference>
<dbReference type="SMART" id="SM00609">
    <property type="entry name" value="VIT"/>
    <property type="match status" value="1"/>
</dbReference>
<dbReference type="InterPro" id="IPR036465">
    <property type="entry name" value="vWFA_dom_sf"/>
</dbReference>
<dbReference type="Pfam" id="PF00092">
    <property type="entry name" value="VWA"/>
    <property type="match status" value="1"/>
</dbReference>
<evidence type="ECO:0000256" key="4">
    <source>
        <dbReference type="ARBA" id="ARBA00022690"/>
    </source>
</evidence>